<dbReference type="InterPro" id="IPR043135">
    <property type="entry name" value="Fur_C"/>
</dbReference>
<evidence type="ECO:0000256" key="4">
    <source>
        <dbReference type="ARBA" id="ARBA00023015"/>
    </source>
</evidence>
<keyword evidence="7" id="KW-0479">Metal-binding</keyword>
<dbReference type="InterPro" id="IPR002481">
    <property type="entry name" value="FUR"/>
</dbReference>
<feature type="binding site" evidence="7">
    <location>
        <position position="130"/>
    </location>
    <ligand>
        <name>Zn(2+)</name>
        <dbReference type="ChEBI" id="CHEBI:29105"/>
    </ligand>
</feature>
<dbReference type="InterPro" id="IPR036390">
    <property type="entry name" value="WH_DNA-bd_sf"/>
</dbReference>
<dbReference type="PANTHER" id="PTHR33202:SF7">
    <property type="entry name" value="FERRIC UPTAKE REGULATION PROTEIN"/>
    <property type="match status" value="1"/>
</dbReference>
<evidence type="ECO:0000256" key="5">
    <source>
        <dbReference type="ARBA" id="ARBA00023125"/>
    </source>
</evidence>
<evidence type="ECO:0000256" key="7">
    <source>
        <dbReference type="PIRSR" id="PIRSR602481-1"/>
    </source>
</evidence>
<dbReference type="PANTHER" id="PTHR33202">
    <property type="entry name" value="ZINC UPTAKE REGULATION PROTEIN"/>
    <property type="match status" value="1"/>
</dbReference>
<evidence type="ECO:0000313" key="9">
    <source>
        <dbReference type="Proteomes" id="UP001198962"/>
    </source>
</evidence>
<proteinExistence type="inferred from homology"/>
<dbReference type="AlphaFoldDB" id="A0AAE3DM58"/>
<evidence type="ECO:0000256" key="6">
    <source>
        <dbReference type="ARBA" id="ARBA00023163"/>
    </source>
</evidence>
<protein>
    <submittedName>
        <fullName evidence="8">Transcriptional repressor</fullName>
    </submittedName>
</protein>
<dbReference type="GO" id="GO:0000976">
    <property type="term" value="F:transcription cis-regulatory region binding"/>
    <property type="evidence" value="ECO:0007669"/>
    <property type="project" value="TreeGrafter"/>
</dbReference>
<name>A0AAE3DM58_9FIRM</name>
<gene>
    <name evidence="8" type="ORF">LKD32_12465</name>
</gene>
<sequence>MAERGRYRTRQQELILDCLREQKDVFLTVDQLMVYLGQKEIQVGQTTVYRTLDRLTGDGVVIRIPSVNGSKAQYRYLGEDETSEPGKMICLRCGRIVPLECSHLKEFSRHIRQEHGFLLEPEHLILYGYCSQCGGGLATGHMTDSHTSISPEGMQVHSCHHSCSCNSSEGDHHNNEK</sequence>
<comment type="cofactor">
    <cofactor evidence="7">
        <name>Zn(2+)</name>
        <dbReference type="ChEBI" id="CHEBI:29105"/>
    </cofactor>
    <text evidence="7">Binds 1 zinc ion per subunit.</text>
</comment>
<dbReference type="Proteomes" id="UP001198962">
    <property type="component" value="Unassembled WGS sequence"/>
</dbReference>
<dbReference type="GO" id="GO:0003700">
    <property type="term" value="F:DNA-binding transcription factor activity"/>
    <property type="evidence" value="ECO:0007669"/>
    <property type="project" value="InterPro"/>
</dbReference>
<feature type="binding site" evidence="7">
    <location>
        <position position="133"/>
    </location>
    <ligand>
        <name>Zn(2+)</name>
        <dbReference type="ChEBI" id="CHEBI:29105"/>
    </ligand>
</feature>
<dbReference type="Gene3D" id="1.10.10.10">
    <property type="entry name" value="Winged helix-like DNA-binding domain superfamily/Winged helix DNA-binding domain"/>
    <property type="match status" value="1"/>
</dbReference>
<keyword evidence="6" id="KW-0804">Transcription</keyword>
<comment type="similarity">
    <text evidence="1">Belongs to the Fur family.</text>
</comment>
<evidence type="ECO:0000256" key="1">
    <source>
        <dbReference type="ARBA" id="ARBA00007957"/>
    </source>
</evidence>
<keyword evidence="2" id="KW-0678">Repressor</keyword>
<feature type="binding site" evidence="7">
    <location>
        <position position="90"/>
    </location>
    <ligand>
        <name>Zn(2+)</name>
        <dbReference type="ChEBI" id="CHEBI:29105"/>
    </ligand>
</feature>
<dbReference type="SUPFAM" id="SSF46785">
    <property type="entry name" value="Winged helix' DNA-binding domain"/>
    <property type="match status" value="1"/>
</dbReference>
<keyword evidence="9" id="KW-1185">Reference proteome</keyword>
<organism evidence="8 9">
    <name type="scientific">Brotaphodocola catenula</name>
    <dbReference type="NCBI Taxonomy" id="2885361"/>
    <lineage>
        <taxon>Bacteria</taxon>
        <taxon>Bacillati</taxon>
        <taxon>Bacillota</taxon>
        <taxon>Clostridia</taxon>
        <taxon>Lachnospirales</taxon>
        <taxon>Lachnospiraceae</taxon>
        <taxon>Brotaphodocola</taxon>
    </lineage>
</organism>
<feature type="binding site" evidence="7">
    <location>
        <position position="93"/>
    </location>
    <ligand>
        <name>Zn(2+)</name>
        <dbReference type="ChEBI" id="CHEBI:29105"/>
    </ligand>
</feature>
<keyword evidence="4" id="KW-0805">Transcription regulation</keyword>
<evidence type="ECO:0000313" key="8">
    <source>
        <dbReference type="EMBL" id="MCC2165676.1"/>
    </source>
</evidence>
<dbReference type="Gene3D" id="3.30.1490.190">
    <property type="match status" value="1"/>
</dbReference>
<dbReference type="EMBL" id="JAJEPU010000046">
    <property type="protein sequence ID" value="MCC2165676.1"/>
    <property type="molecule type" value="Genomic_DNA"/>
</dbReference>
<dbReference type="GO" id="GO:0045892">
    <property type="term" value="P:negative regulation of DNA-templated transcription"/>
    <property type="evidence" value="ECO:0007669"/>
    <property type="project" value="TreeGrafter"/>
</dbReference>
<evidence type="ECO:0000256" key="3">
    <source>
        <dbReference type="ARBA" id="ARBA00022833"/>
    </source>
</evidence>
<reference evidence="8" key="1">
    <citation type="submission" date="2021-10" db="EMBL/GenBank/DDBJ databases">
        <title>Anaerobic single-cell dispensing facilitates the cultivation of human gut bacteria.</title>
        <authorList>
            <person name="Afrizal A."/>
        </authorList>
    </citation>
    <scope>NUCLEOTIDE SEQUENCE</scope>
    <source>
        <strain evidence="8">CLA-AA-H274</strain>
    </source>
</reference>
<keyword evidence="3 7" id="KW-0862">Zinc</keyword>
<accession>A0AAE3DM58</accession>
<dbReference type="RefSeq" id="WP_308451926.1">
    <property type="nucleotide sequence ID" value="NZ_JAJEPU010000046.1"/>
</dbReference>
<dbReference type="InterPro" id="IPR036388">
    <property type="entry name" value="WH-like_DNA-bd_sf"/>
</dbReference>
<evidence type="ECO:0000256" key="2">
    <source>
        <dbReference type="ARBA" id="ARBA00022491"/>
    </source>
</evidence>
<comment type="caution">
    <text evidence="8">The sequence shown here is derived from an EMBL/GenBank/DDBJ whole genome shotgun (WGS) entry which is preliminary data.</text>
</comment>
<dbReference type="GO" id="GO:0008270">
    <property type="term" value="F:zinc ion binding"/>
    <property type="evidence" value="ECO:0007669"/>
    <property type="project" value="TreeGrafter"/>
</dbReference>
<dbReference type="GO" id="GO:1900376">
    <property type="term" value="P:regulation of secondary metabolite biosynthetic process"/>
    <property type="evidence" value="ECO:0007669"/>
    <property type="project" value="TreeGrafter"/>
</dbReference>
<dbReference type="Pfam" id="PF01475">
    <property type="entry name" value="FUR"/>
    <property type="match status" value="1"/>
</dbReference>
<keyword evidence="5" id="KW-0238">DNA-binding</keyword>